<accession>A0A1X7UA78</accession>
<dbReference type="InParanoid" id="A0A1X7UA78"/>
<organism evidence="4">
    <name type="scientific">Amphimedon queenslandica</name>
    <name type="common">Sponge</name>
    <dbReference type="NCBI Taxonomy" id="400682"/>
    <lineage>
        <taxon>Eukaryota</taxon>
        <taxon>Metazoa</taxon>
        <taxon>Porifera</taxon>
        <taxon>Demospongiae</taxon>
        <taxon>Heteroscleromorpha</taxon>
        <taxon>Haplosclerida</taxon>
        <taxon>Niphatidae</taxon>
        <taxon>Amphimedon</taxon>
    </lineage>
</organism>
<name>A0A1X7UA78_AMPQE</name>
<dbReference type="eggNOG" id="KOG4585">
    <property type="taxonomic scope" value="Eukaryota"/>
</dbReference>
<dbReference type="InterPro" id="IPR027806">
    <property type="entry name" value="HARBI1_dom"/>
</dbReference>
<comment type="cofactor">
    <cofactor evidence="1">
        <name>a divalent metal cation</name>
        <dbReference type="ChEBI" id="CHEBI:60240"/>
    </cofactor>
</comment>
<evidence type="ECO:0000313" key="4">
    <source>
        <dbReference type="EnsemblMetazoa" id="Aqu2.1.24862_001"/>
    </source>
</evidence>
<reference evidence="4" key="1">
    <citation type="submission" date="2017-05" db="UniProtKB">
        <authorList>
            <consortium name="EnsemblMetazoa"/>
        </authorList>
    </citation>
    <scope>IDENTIFICATION</scope>
</reference>
<evidence type="ECO:0000259" key="3">
    <source>
        <dbReference type="Pfam" id="PF13359"/>
    </source>
</evidence>
<proteinExistence type="predicted"/>
<dbReference type="STRING" id="400682.A0A1X7UA78"/>
<evidence type="ECO:0000256" key="1">
    <source>
        <dbReference type="ARBA" id="ARBA00001968"/>
    </source>
</evidence>
<feature type="domain" description="DDE Tnp4" evidence="3">
    <location>
        <begin position="27"/>
        <end position="110"/>
    </location>
</feature>
<keyword evidence="2" id="KW-0479">Metal-binding</keyword>
<dbReference type="EnsemblMetazoa" id="Aqu2.1.24862_001">
    <property type="protein sequence ID" value="Aqu2.1.24862_001"/>
    <property type="gene ID" value="Aqu2.1.24862"/>
</dbReference>
<evidence type="ECO:0000256" key="2">
    <source>
        <dbReference type="ARBA" id="ARBA00022723"/>
    </source>
</evidence>
<protein>
    <recommendedName>
        <fullName evidence="3">DDE Tnp4 domain-containing protein</fullName>
    </recommendedName>
</protein>
<dbReference type="OrthoDB" id="5948010at2759"/>
<sequence length="122" mass="13984">MFMNSKLNHLLQSKTIPPCPRQILEDYDPIPVFVIGDAAYHPLGYVIKEYANGGSTAKEHYFGYKLCSARTVIECSFGRLKGQFEALRHSMDNNIEEFPYVICCCFVLQNFCEFRNESVGEE</sequence>
<dbReference type="AlphaFoldDB" id="A0A1X7UA78"/>
<dbReference type="Pfam" id="PF13359">
    <property type="entry name" value="DDE_Tnp_4"/>
    <property type="match status" value="1"/>
</dbReference>
<dbReference type="GO" id="GO:0046872">
    <property type="term" value="F:metal ion binding"/>
    <property type="evidence" value="ECO:0007669"/>
    <property type="project" value="UniProtKB-KW"/>
</dbReference>